<keyword evidence="2" id="KW-1185">Reference proteome</keyword>
<accession>A0ABM1VY85</accession>
<proteinExistence type="predicted"/>
<feature type="region of interest" description="Disordered" evidence="1">
    <location>
        <begin position="1"/>
        <end position="142"/>
    </location>
</feature>
<name>A0ABM1VY85_APLCA</name>
<sequence length="165" mass="18047">MTTGWPLSGAAPVSVQRRPIKAMTGGLSHHHPHSPSGGVAGNGRQWPSGCQTSHPDLTPRPHRVNVRRIHTLTPRPHPQTSHPDLTPRPNPQTSPPDLTARPHPQTSPSDLTPRPHPQTSPPDLTPRPHRQTSPTGRFCNPIKRAHAVSAQVLLFDLSQKAEKRD</sequence>
<dbReference type="GeneID" id="118478256"/>
<protein>
    <submittedName>
        <fullName evidence="3">Extensin-like</fullName>
    </submittedName>
</protein>
<gene>
    <name evidence="3" type="primary">LOC118478256</name>
</gene>
<evidence type="ECO:0000313" key="2">
    <source>
        <dbReference type="Proteomes" id="UP000694888"/>
    </source>
</evidence>
<dbReference type="RefSeq" id="XP_035827378.1">
    <property type="nucleotide sequence ID" value="XM_035971485.1"/>
</dbReference>
<feature type="compositionally biased region" description="Pro residues" evidence="1">
    <location>
        <begin position="114"/>
        <end position="125"/>
    </location>
</feature>
<feature type="compositionally biased region" description="Basic residues" evidence="1">
    <location>
        <begin position="60"/>
        <end position="70"/>
    </location>
</feature>
<evidence type="ECO:0000313" key="3">
    <source>
        <dbReference type="RefSeq" id="XP_035827378.1"/>
    </source>
</evidence>
<organism evidence="2 3">
    <name type="scientific">Aplysia californica</name>
    <name type="common">California sea hare</name>
    <dbReference type="NCBI Taxonomy" id="6500"/>
    <lineage>
        <taxon>Eukaryota</taxon>
        <taxon>Metazoa</taxon>
        <taxon>Spiralia</taxon>
        <taxon>Lophotrochozoa</taxon>
        <taxon>Mollusca</taxon>
        <taxon>Gastropoda</taxon>
        <taxon>Heterobranchia</taxon>
        <taxon>Euthyneura</taxon>
        <taxon>Tectipleura</taxon>
        <taxon>Aplysiida</taxon>
        <taxon>Aplysioidea</taxon>
        <taxon>Aplysiidae</taxon>
        <taxon>Aplysia</taxon>
    </lineage>
</organism>
<dbReference type="Proteomes" id="UP000694888">
    <property type="component" value="Unplaced"/>
</dbReference>
<reference evidence="3" key="1">
    <citation type="submission" date="2025-08" db="UniProtKB">
        <authorList>
            <consortium name="RefSeq"/>
        </authorList>
    </citation>
    <scope>IDENTIFICATION</scope>
</reference>
<evidence type="ECO:0000256" key="1">
    <source>
        <dbReference type="SAM" id="MobiDB-lite"/>
    </source>
</evidence>